<dbReference type="PANTHER" id="PTHR12928:SF0">
    <property type="entry name" value="FSHD REGION GENE 1"/>
    <property type="match status" value="1"/>
</dbReference>
<accession>A0A7I8VSC0</accession>
<dbReference type="FunFam" id="2.80.10.50:FF:000015">
    <property type="entry name" value="Fascin"/>
    <property type="match status" value="1"/>
</dbReference>
<dbReference type="CDD" id="cd23335">
    <property type="entry name" value="beta-trefoil_FSCN_rpt2"/>
    <property type="match status" value="1"/>
</dbReference>
<proteinExistence type="inferred from homology"/>
<evidence type="ECO:0000256" key="6">
    <source>
        <dbReference type="ARBA" id="ARBA00023203"/>
    </source>
</evidence>
<dbReference type="PANTHER" id="PTHR12928">
    <property type="entry name" value="FRG1 PROTEIN"/>
    <property type="match status" value="1"/>
</dbReference>
<keyword evidence="6 9" id="KW-0009">Actin-binding</keyword>
<feature type="domain" description="Fascin-like" evidence="10">
    <location>
        <begin position="168"/>
        <end position="260"/>
    </location>
</feature>
<dbReference type="GO" id="GO:0030674">
    <property type="term" value="F:protein-macromolecule adaptor activity"/>
    <property type="evidence" value="ECO:0007669"/>
    <property type="project" value="InterPro"/>
</dbReference>
<name>A0A7I8VSC0_9ANNE</name>
<evidence type="ECO:0000256" key="4">
    <source>
        <dbReference type="ARBA" id="ARBA00010878"/>
    </source>
</evidence>
<dbReference type="CDD" id="cd23334">
    <property type="entry name" value="beta-trefoil_FSCN_rpt1"/>
    <property type="match status" value="1"/>
</dbReference>
<comment type="caution">
    <text evidence="11">The sequence shown here is derived from an EMBL/GenBank/DDBJ whole genome shotgun (WGS) entry which is preliminary data.</text>
</comment>
<dbReference type="Pfam" id="PF06268">
    <property type="entry name" value="Fascin"/>
    <property type="match status" value="4"/>
</dbReference>
<evidence type="ECO:0000256" key="3">
    <source>
        <dbReference type="ARBA" id="ARBA00007415"/>
    </source>
</evidence>
<dbReference type="GO" id="GO:0071013">
    <property type="term" value="C:catalytic step 2 spliceosome"/>
    <property type="evidence" value="ECO:0007669"/>
    <property type="project" value="TreeGrafter"/>
</dbReference>
<reference evidence="11 12" key="1">
    <citation type="submission" date="2020-08" db="EMBL/GenBank/DDBJ databases">
        <authorList>
            <person name="Hejnol A."/>
        </authorList>
    </citation>
    <scope>NUCLEOTIDE SEQUENCE [LARGE SCALE GENOMIC DNA]</scope>
</reference>
<evidence type="ECO:0000256" key="9">
    <source>
        <dbReference type="PIRNR" id="PIRNR005682"/>
    </source>
</evidence>
<keyword evidence="8" id="KW-0539">Nucleus</keyword>
<evidence type="ECO:0000256" key="2">
    <source>
        <dbReference type="ARBA" id="ARBA00004604"/>
    </source>
</evidence>
<dbReference type="CDD" id="cd23337">
    <property type="entry name" value="beta-trefoil_FSCN_rpt4"/>
    <property type="match status" value="1"/>
</dbReference>
<comment type="similarity">
    <text evidence="4">Belongs to the FRG1 family.</text>
</comment>
<keyword evidence="12" id="KW-1185">Reference proteome</keyword>
<evidence type="ECO:0000256" key="7">
    <source>
        <dbReference type="ARBA" id="ARBA00023212"/>
    </source>
</evidence>
<dbReference type="CDD" id="cd23336">
    <property type="entry name" value="beta-trefoil_FSCN_rpt3"/>
    <property type="match status" value="1"/>
</dbReference>
<dbReference type="InterPro" id="IPR022768">
    <property type="entry name" value="Fascin-like_dom"/>
</dbReference>
<protein>
    <recommendedName>
        <fullName evidence="9">Fascin</fullName>
    </recommendedName>
</protein>
<feature type="domain" description="Fascin-like" evidence="10">
    <location>
        <begin position="274"/>
        <end position="379"/>
    </location>
</feature>
<dbReference type="PIRSF" id="PIRSF005682">
    <property type="entry name" value="Fascin"/>
    <property type="match status" value="1"/>
</dbReference>
<dbReference type="InterPro" id="IPR008999">
    <property type="entry name" value="Actin-crosslinking"/>
</dbReference>
<dbReference type="Proteomes" id="UP000549394">
    <property type="component" value="Unassembled WGS sequence"/>
</dbReference>
<dbReference type="InterPro" id="IPR010414">
    <property type="entry name" value="FRG1"/>
</dbReference>
<evidence type="ECO:0000256" key="8">
    <source>
        <dbReference type="ARBA" id="ARBA00023242"/>
    </source>
</evidence>
<dbReference type="EMBL" id="CAJFCJ010000007">
    <property type="protein sequence ID" value="CAD5117490.1"/>
    <property type="molecule type" value="Genomic_DNA"/>
</dbReference>
<keyword evidence="7 9" id="KW-0206">Cytoskeleton</keyword>
<evidence type="ECO:0000313" key="12">
    <source>
        <dbReference type="Proteomes" id="UP000549394"/>
    </source>
</evidence>
<dbReference type="GO" id="GO:0051015">
    <property type="term" value="F:actin filament binding"/>
    <property type="evidence" value="ECO:0007669"/>
    <property type="project" value="InterPro"/>
</dbReference>
<dbReference type="GO" id="GO:0005856">
    <property type="term" value="C:cytoskeleton"/>
    <property type="evidence" value="ECO:0007669"/>
    <property type="project" value="UniProtKB-SubCell"/>
</dbReference>
<dbReference type="GO" id="GO:0005730">
    <property type="term" value="C:nucleolus"/>
    <property type="evidence" value="ECO:0007669"/>
    <property type="project" value="UniProtKB-SubCell"/>
</dbReference>
<comment type="subcellular location">
    <subcellularLocation>
        <location evidence="1 9">Cytoplasm</location>
        <location evidence="1 9">Cytoskeleton</location>
    </subcellularLocation>
    <subcellularLocation>
        <location evidence="2">Nucleus</location>
        <location evidence="2">Nucleolus</location>
    </subcellularLocation>
</comment>
<evidence type="ECO:0000256" key="5">
    <source>
        <dbReference type="ARBA" id="ARBA00022490"/>
    </source>
</evidence>
<dbReference type="InterPro" id="IPR024703">
    <property type="entry name" value="Fascin_metazoans"/>
</dbReference>
<dbReference type="Gene3D" id="2.80.10.50">
    <property type="match status" value="4"/>
</dbReference>
<dbReference type="AlphaFoldDB" id="A0A7I8VSC0"/>
<gene>
    <name evidence="11" type="ORF">DGYR_LOCUS6012</name>
</gene>
<keyword evidence="5 9" id="KW-0963">Cytoplasm</keyword>
<evidence type="ECO:0000259" key="10">
    <source>
        <dbReference type="Pfam" id="PF06268"/>
    </source>
</evidence>
<feature type="domain" description="Fascin-like" evidence="10">
    <location>
        <begin position="411"/>
        <end position="499"/>
    </location>
</feature>
<evidence type="ECO:0000256" key="1">
    <source>
        <dbReference type="ARBA" id="ARBA00004245"/>
    </source>
</evidence>
<organism evidence="11 12">
    <name type="scientific">Dimorphilus gyrociliatus</name>
    <dbReference type="NCBI Taxonomy" id="2664684"/>
    <lineage>
        <taxon>Eukaryota</taxon>
        <taxon>Metazoa</taxon>
        <taxon>Spiralia</taxon>
        <taxon>Lophotrochozoa</taxon>
        <taxon>Annelida</taxon>
        <taxon>Polychaeta</taxon>
        <taxon>Polychaeta incertae sedis</taxon>
        <taxon>Dinophilidae</taxon>
        <taxon>Dimorphilus</taxon>
    </lineage>
</organism>
<dbReference type="FunFam" id="2.80.10.50:FF:000010">
    <property type="entry name" value="Fascin"/>
    <property type="match status" value="1"/>
</dbReference>
<feature type="domain" description="Fascin-like" evidence="10">
    <location>
        <begin position="26"/>
        <end position="136"/>
    </location>
</feature>
<comment type="similarity">
    <text evidence="3 9">Belongs to the fascin family.</text>
</comment>
<dbReference type="GO" id="GO:0055120">
    <property type="term" value="C:striated muscle dense body"/>
    <property type="evidence" value="ECO:0007669"/>
    <property type="project" value="TreeGrafter"/>
</dbReference>
<sequence length="504" mass="56809">MNGNSNGNSAVIEELQWEVGLVNLAGRYLTAEQFGFKINASATSLRKKQRWVIEHGEEDVVYIRSHLGRYLSGDKKGNVTCCSETKGQQEQFVIEYCPKNSGRWAIRNRYTSYYFGGNEDFLQCYEKEPTSAEWWSAHLAVHPQINLRNVNRKTFARLEHDSLVCSETIPWGCDSLITIEWKGNEKEAKYAVKSADNRYLQNNGELSQNSSSATLYRIELRSGQNGGLAFKDKDGKYLTAVGKGKIQAKNKTISRDELFVLQDSHPQGVVTAHNGKNVSIRQGVSLSANQERTEDEETHQIEFDKGTGGWLFRAGNGKLWTVVSAGIEATASKKSIETLFDLEYFSDGWMAVKARANDKYLTARGTGSLSASSSYKDGDTERFLFTMINRPIIVLRTEYGFMGCKTVNNPKIECNKTSYDTLYLETVNGQYFIKAMTNGEYHYWAVATDNSLNADSSEPYPFYLEHSSQSKFVIRTPENVYLKCEQNGTVTAKASRQTATQIEY</sequence>
<dbReference type="FunFam" id="2.80.10.50:FF:000008">
    <property type="entry name" value="Fascin"/>
    <property type="match status" value="1"/>
</dbReference>
<dbReference type="SUPFAM" id="SSF50405">
    <property type="entry name" value="Actin-crosslinking proteins"/>
    <property type="match status" value="4"/>
</dbReference>
<dbReference type="OrthoDB" id="10259868at2759"/>
<evidence type="ECO:0000313" key="11">
    <source>
        <dbReference type="EMBL" id="CAD5117490.1"/>
    </source>
</evidence>